<dbReference type="Pfam" id="PF09850">
    <property type="entry name" value="DotU"/>
    <property type="match status" value="1"/>
</dbReference>
<keyword evidence="1" id="KW-0472">Membrane</keyword>
<feature type="domain" description="Type IV / VI secretion system DotU" evidence="2">
    <location>
        <begin position="8"/>
        <end position="208"/>
    </location>
</feature>
<dbReference type="OrthoDB" id="6998040at2"/>
<dbReference type="PANTHER" id="PTHR38033">
    <property type="entry name" value="MEMBRANE PROTEIN-RELATED"/>
    <property type="match status" value="1"/>
</dbReference>
<feature type="transmembrane region" description="Helical" evidence="1">
    <location>
        <begin position="189"/>
        <end position="209"/>
    </location>
</feature>
<keyword evidence="1" id="KW-1133">Transmembrane helix</keyword>
<dbReference type="PANTHER" id="PTHR38033:SF1">
    <property type="entry name" value="DOTU FAMILY TYPE IV_VI SECRETION SYSTEM PROTEIN"/>
    <property type="match status" value="1"/>
</dbReference>
<dbReference type="NCBIfam" id="NF038239">
    <property type="entry name" value="T6SS_TssL_short"/>
    <property type="match status" value="1"/>
</dbReference>
<proteinExistence type="predicted"/>
<keyword evidence="1" id="KW-0812">Transmembrane</keyword>
<evidence type="ECO:0000313" key="4">
    <source>
        <dbReference type="Proteomes" id="UP000029462"/>
    </source>
</evidence>
<evidence type="ECO:0000259" key="2">
    <source>
        <dbReference type="Pfam" id="PF09850"/>
    </source>
</evidence>
<sequence length="222" mass="24550">MKKDIDIDALLENTWLIVTELRYGAVLAEGEGEMLWQRCVEDITQVMVQLEQAGMSEADRQHILYAWCALLDETAKGREGEDDACIVWYDRPLQANYFGTMDAGDALYERIRQVLREPAPDSAVLTCFHRVLALGFKGSFATLNDPAREQIVRALAERVPPSVFSSNVPLLATVSGGCGVRERLRHWPVCIGLSAIVVAALWLGLNHWLDGLVTSLLPGAGK</sequence>
<comment type="caution">
    <text evidence="3">The sequence shown here is derived from an EMBL/GenBank/DDBJ whole genome shotgun (WGS) entry which is preliminary data.</text>
</comment>
<dbReference type="AlphaFoldDB" id="A0A090V6C3"/>
<evidence type="ECO:0000256" key="1">
    <source>
        <dbReference type="SAM" id="Phobius"/>
    </source>
</evidence>
<dbReference type="Gene3D" id="1.25.40.590">
    <property type="entry name" value="Type IV / VI secretion system, DotU"/>
    <property type="match status" value="1"/>
</dbReference>
<name>A0A090V6C3_PSEVU</name>
<evidence type="ECO:0000313" key="3">
    <source>
        <dbReference type="EMBL" id="GAL59678.1"/>
    </source>
</evidence>
<dbReference type="RefSeq" id="WP_042393871.1">
    <property type="nucleotide sequence ID" value="NZ_BBMZ01000021.1"/>
</dbReference>
<dbReference type="EMBL" id="BBMZ01000021">
    <property type="protein sequence ID" value="GAL59678.1"/>
    <property type="molecule type" value="Genomic_DNA"/>
</dbReference>
<organism evidence="3 4">
    <name type="scientific">Pseudescherichia vulneris NBRC 102420</name>
    <dbReference type="NCBI Taxonomy" id="1115515"/>
    <lineage>
        <taxon>Bacteria</taxon>
        <taxon>Pseudomonadati</taxon>
        <taxon>Pseudomonadota</taxon>
        <taxon>Gammaproteobacteria</taxon>
        <taxon>Enterobacterales</taxon>
        <taxon>Enterobacteriaceae</taxon>
        <taxon>Pseudescherichia</taxon>
    </lineage>
</organism>
<accession>A0A090V6C3</accession>
<dbReference type="InterPro" id="IPR038522">
    <property type="entry name" value="T4/T6SS_DotU_sf"/>
</dbReference>
<dbReference type="NCBIfam" id="TIGR03349">
    <property type="entry name" value="IV_VI_DotU"/>
    <property type="match status" value="1"/>
</dbReference>
<dbReference type="STRING" id="1115515.EV102420_21_01130"/>
<reference evidence="3 4" key="1">
    <citation type="submission" date="2014-09" db="EMBL/GenBank/DDBJ databases">
        <title>Whole genome shotgun sequence of Escherichia vulneris NBRC 102420.</title>
        <authorList>
            <person name="Yoshida Y."/>
            <person name="Hosoyama A."/>
            <person name="Tsuchikane K."/>
            <person name="Ohji S."/>
            <person name="Ichikawa N."/>
            <person name="Kimura A."/>
            <person name="Yamazoe A."/>
            <person name="Ezaki T."/>
            <person name="Fujita N."/>
        </authorList>
    </citation>
    <scope>NUCLEOTIDE SEQUENCE [LARGE SCALE GENOMIC DNA]</scope>
    <source>
        <strain evidence="3 4">NBRC 102420</strain>
    </source>
</reference>
<dbReference type="InterPro" id="IPR017732">
    <property type="entry name" value="T4/T6SS_DotU"/>
</dbReference>
<protein>
    <recommendedName>
        <fullName evidence="2">Type IV / VI secretion system DotU domain-containing protein</fullName>
    </recommendedName>
</protein>
<dbReference type="Proteomes" id="UP000029462">
    <property type="component" value="Unassembled WGS sequence"/>
</dbReference>
<gene>
    <name evidence="3" type="ORF">EV102420_21_01130</name>
</gene>
<dbReference type="eggNOG" id="COG3455">
    <property type="taxonomic scope" value="Bacteria"/>
</dbReference>
<keyword evidence="4" id="KW-1185">Reference proteome</keyword>